<dbReference type="PANTHER" id="PTHR47843:SF5">
    <property type="entry name" value="BTB_POZ DOMAIN PROTEIN"/>
    <property type="match status" value="1"/>
</dbReference>
<feature type="domain" description="BTB" evidence="1">
    <location>
        <begin position="43"/>
        <end position="113"/>
    </location>
</feature>
<feature type="non-terminal residue" evidence="2">
    <location>
        <position position="1"/>
    </location>
</feature>
<protein>
    <recommendedName>
        <fullName evidence="1">BTB domain-containing protein</fullName>
    </recommendedName>
</protein>
<name>A0ABR1Y5K6_9PEZI</name>
<dbReference type="Pfam" id="PF00651">
    <property type="entry name" value="BTB"/>
    <property type="match status" value="1"/>
</dbReference>
<dbReference type="SMART" id="SM00225">
    <property type="entry name" value="BTB"/>
    <property type="match status" value="1"/>
</dbReference>
<dbReference type="Gene3D" id="3.30.710.10">
    <property type="entry name" value="Potassium Channel Kv1.1, Chain A"/>
    <property type="match status" value="1"/>
</dbReference>
<accession>A0ABR1Y5K6</accession>
<dbReference type="InterPro" id="IPR011333">
    <property type="entry name" value="SKP1/BTB/POZ_sf"/>
</dbReference>
<evidence type="ECO:0000313" key="2">
    <source>
        <dbReference type="EMBL" id="KAK8176896.1"/>
    </source>
</evidence>
<dbReference type="SUPFAM" id="SSF54695">
    <property type="entry name" value="POZ domain"/>
    <property type="match status" value="1"/>
</dbReference>
<keyword evidence="3" id="KW-1185">Reference proteome</keyword>
<dbReference type="CDD" id="cd18186">
    <property type="entry name" value="BTB_POZ_ZBTB_KLHL-like"/>
    <property type="match status" value="1"/>
</dbReference>
<dbReference type="PROSITE" id="PS50097">
    <property type="entry name" value="BTB"/>
    <property type="match status" value="1"/>
</dbReference>
<sequence>KPWRSLRTTSFARISASIYCKQTPQPSNKSLKALRFLDSGLHADMEVKVGATTFKAHKAIICAHSEFFRSAFDTNSGFKEAKTNTITLREPITSEAARAMLQFLYRGGYDRRDDADAQFLIDTDVFVAGEISMIHGLKDLAFSYLYNNIDQAMRYSSLSSAMNNIYNFTPEDDRGLRDLLVDTAKNQGSYMHDDADVPEPDKSPDGKELSSLYAVAENVISNAHLLLQRFTKTVGPSNPNHIPFYSSLERSGGFARDLVHTLRTSTIIWEVDVRCKVCAHVTTIPIKAWEEGKATCCGSCDKVYGAEHWMLVE</sequence>
<dbReference type="InterPro" id="IPR000210">
    <property type="entry name" value="BTB/POZ_dom"/>
</dbReference>
<evidence type="ECO:0000259" key="1">
    <source>
        <dbReference type="PROSITE" id="PS50097"/>
    </source>
</evidence>
<organism evidence="2 3">
    <name type="scientific">Phyllosticta citrichinensis</name>
    <dbReference type="NCBI Taxonomy" id="1130410"/>
    <lineage>
        <taxon>Eukaryota</taxon>
        <taxon>Fungi</taxon>
        <taxon>Dikarya</taxon>
        <taxon>Ascomycota</taxon>
        <taxon>Pezizomycotina</taxon>
        <taxon>Dothideomycetes</taxon>
        <taxon>Dothideomycetes incertae sedis</taxon>
        <taxon>Botryosphaeriales</taxon>
        <taxon>Phyllostictaceae</taxon>
        <taxon>Phyllosticta</taxon>
    </lineage>
</organism>
<comment type="caution">
    <text evidence="2">The sequence shown here is derived from an EMBL/GenBank/DDBJ whole genome shotgun (WGS) entry which is preliminary data.</text>
</comment>
<gene>
    <name evidence="2" type="ORF">IWX90DRAFT_491143</name>
</gene>
<evidence type="ECO:0000313" key="3">
    <source>
        <dbReference type="Proteomes" id="UP001456524"/>
    </source>
</evidence>
<proteinExistence type="predicted"/>
<dbReference type="PANTHER" id="PTHR47843">
    <property type="entry name" value="BTB DOMAIN-CONTAINING PROTEIN-RELATED"/>
    <property type="match status" value="1"/>
</dbReference>
<reference evidence="2 3" key="1">
    <citation type="journal article" date="2022" name="G3 (Bethesda)">
        <title>Enemy or ally: a genomic approach to elucidate the lifestyle of Phyllosticta citrichinaensis.</title>
        <authorList>
            <person name="Buijs V.A."/>
            <person name="Groenewald J.Z."/>
            <person name="Haridas S."/>
            <person name="LaButti K.M."/>
            <person name="Lipzen A."/>
            <person name="Martin F.M."/>
            <person name="Barry K."/>
            <person name="Grigoriev I.V."/>
            <person name="Crous P.W."/>
            <person name="Seidl M.F."/>
        </authorList>
    </citation>
    <scope>NUCLEOTIDE SEQUENCE [LARGE SCALE GENOMIC DNA]</scope>
    <source>
        <strain evidence="2 3">CBS 129764</strain>
    </source>
</reference>
<dbReference type="Proteomes" id="UP001456524">
    <property type="component" value="Unassembled WGS sequence"/>
</dbReference>
<dbReference type="EMBL" id="JBBWUH010000001">
    <property type="protein sequence ID" value="KAK8176896.1"/>
    <property type="molecule type" value="Genomic_DNA"/>
</dbReference>